<dbReference type="EMBL" id="ATMH01006742">
    <property type="protein sequence ID" value="EPY25501.1"/>
    <property type="molecule type" value="Genomic_DNA"/>
</dbReference>
<organism evidence="2 3">
    <name type="scientific">Strigomonas culicis</name>
    <dbReference type="NCBI Taxonomy" id="28005"/>
    <lineage>
        <taxon>Eukaryota</taxon>
        <taxon>Discoba</taxon>
        <taxon>Euglenozoa</taxon>
        <taxon>Kinetoplastea</taxon>
        <taxon>Metakinetoplastina</taxon>
        <taxon>Trypanosomatida</taxon>
        <taxon>Trypanosomatidae</taxon>
        <taxon>Strigomonadinae</taxon>
        <taxon>Strigomonas</taxon>
    </lineage>
</organism>
<protein>
    <submittedName>
        <fullName evidence="2">Uncharacterized protein</fullName>
    </submittedName>
</protein>
<dbReference type="Proteomes" id="UP000015354">
    <property type="component" value="Unassembled WGS sequence"/>
</dbReference>
<feature type="region of interest" description="Disordered" evidence="1">
    <location>
        <begin position="596"/>
        <end position="632"/>
    </location>
</feature>
<feature type="region of interest" description="Disordered" evidence="1">
    <location>
        <begin position="66"/>
        <end position="85"/>
    </location>
</feature>
<feature type="region of interest" description="Disordered" evidence="1">
    <location>
        <begin position="213"/>
        <end position="239"/>
    </location>
</feature>
<feature type="compositionally biased region" description="Basic and acidic residues" evidence="1">
    <location>
        <begin position="67"/>
        <end position="76"/>
    </location>
</feature>
<feature type="region of interest" description="Disordered" evidence="1">
    <location>
        <begin position="464"/>
        <end position="504"/>
    </location>
</feature>
<feature type="region of interest" description="Disordered" evidence="1">
    <location>
        <begin position="572"/>
        <end position="591"/>
    </location>
</feature>
<sequence length="1499" mass="166389">MKSKEPESSAVQNEFQWKNLYTKQYGPCTYAPPPSANPTTTTADFPKRRDLNEGIHFDEEFYGVRSHAGDPNHESEAMDEDEVGSNYAQSPLEEDLLDLYDDDMFGANFFDFLKDKKRRKSDLSFMPSENVPAVQKHYVATSGPATAMNPLQVSREMFNLHRNAWMLLMDDRPMAWLERETKDRGRRAADVKQRLLDVVMGLGFQIHNGSIKTVDKRKGETPTKSSAAGPSAEAGKEPHVSYFQRSRGLVLSKEEADHRISDAFNPYFAVISAPSTIRRYREHFFASRRAQLNGLSGAAADIVGMPIFSQFATWRETYSHRTDWDKTPFGFFLMHDACFNYAHISAMFMLLSVIEKNCHSHFYRCLESRRMPVDFKEARFLMTQSRTLRHDVERQYRLCPLFAIQELTENLIIAFEQGTSKNTLIMFMHVLAFVTDCVLDAETANHFFRAKQLLRQAQFDVPGMPTAPGGRASPVGEKTAATGTGEDGEGSHNTWEEDNNDSEDHGNLIDVFSRQIFSTDEFESLFDLSAWFTDNAVNNSRVPIDCDLLPVARYVRVDEVNELSLSLQSGAASKNGLNASPRNVSPVLSPSYQKMDLSGSSLSKGRNPRARFVSTPPLTAANPADLENRPKSHRYIPGREQLYRCPDTLVEVIARYSARREELLRKKKNGTLYGEDGLTAALEESKKGKGMNQAATPLPLGAVEGSRAPDPAPASPMDEKMSLSTTRLSTPLILLSSYVQLHGAPWLRHLLDRVFNVLRKESVLLYVNRLDLEHPQLDRTAVTDSASDASYMSPVALPLNSDAVKLTGLRGRMEYLEDLICQDILYAMSELFSALHGKRSTTRMPQGITTLLTQFCATVHLHLLGNTVLTSSKTATKPGSAAKQVVDAVNVLKQKRLALRGGRADYISDSSVMRLIASVERYRLAKFILFDSWIIPALTGAVDAGYLSESSSLHLRWNVDAFARYLKILVNAPFVKHEQGAFVQPPPPPLVPAPVVEKGKRRGSRGGPSPTLQGVSPAHHPKKNTHLVMNTTPPNTFPLPPYITGIYDVSSGTLVRLYALNDAEASVSSSLLETPATDHTVALPRVSKTLPGVLQRKSLSDESTSISTQDAGFKGFSDNYVLQPQQLASALSLKYALYKSMDTASLDEVSSKLHSLNESLGILNYDPDEQDMESSSSLLGPGTPTFHSGGCAMRVLDLFCRSVACELSDNIVVAEYEVLPSMAAGCVDAIYQFVTGAHPIVAAALETKRIPSAMPFSPYLSCLSAVLLHPASASRVLENVHKNSRRFYGTLMSPLRDQSMLQLIAALIEERDELPLVDSNALTPLLQSHYPVREDGPDGSQDPAVARYENEARRMRRHQHLLNNGAPPALSRAAQTLRTVGPHDPMKVLQAGEERIVAECGVTPLCFDPWWRAMALALCVRAMTVMAECNDNRSNDFLARCEVGVQAAKAEYRKLLHEYIETRGTQVTEEDTGKRKKRGPSLKASPKKKNEAQKETKKR</sequence>
<name>S9VEH5_9TRYP</name>
<evidence type="ECO:0000256" key="1">
    <source>
        <dbReference type="SAM" id="MobiDB-lite"/>
    </source>
</evidence>
<accession>S9VEH5</accession>
<gene>
    <name evidence="2" type="ORF">STCU_06742</name>
</gene>
<evidence type="ECO:0000313" key="3">
    <source>
        <dbReference type="Proteomes" id="UP000015354"/>
    </source>
</evidence>
<evidence type="ECO:0000313" key="2">
    <source>
        <dbReference type="EMBL" id="EPY25501.1"/>
    </source>
</evidence>
<comment type="caution">
    <text evidence="2">The sequence shown here is derived from an EMBL/GenBank/DDBJ whole genome shotgun (WGS) entry which is preliminary data.</text>
</comment>
<feature type="region of interest" description="Disordered" evidence="1">
    <location>
        <begin position="1463"/>
        <end position="1499"/>
    </location>
</feature>
<keyword evidence="3" id="KW-1185">Reference proteome</keyword>
<feature type="region of interest" description="Disordered" evidence="1">
    <location>
        <begin position="28"/>
        <end position="47"/>
    </location>
</feature>
<reference evidence="2 3" key="1">
    <citation type="journal article" date="2013" name="PLoS ONE">
        <title>Predicting the Proteins of Angomonas deanei, Strigomonas culicis and Their Respective Endosymbionts Reveals New Aspects of the Trypanosomatidae Family.</title>
        <authorList>
            <person name="Motta M.C."/>
            <person name="Martins A.C."/>
            <person name="de Souza S.S."/>
            <person name="Catta-Preta C.M."/>
            <person name="Silva R."/>
            <person name="Klein C.C."/>
            <person name="de Almeida L.G."/>
            <person name="de Lima Cunha O."/>
            <person name="Ciapina L.P."/>
            <person name="Brocchi M."/>
            <person name="Colabardini A.C."/>
            <person name="de Araujo Lima B."/>
            <person name="Machado C.R."/>
            <person name="de Almeida Soares C.M."/>
            <person name="Probst C.M."/>
            <person name="de Menezes C.B."/>
            <person name="Thompson C.E."/>
            <person name="Bartholomeu D.C."/>
            <person name="Gradia D.F."/>
            <person name="Pavoni D.P."/>
            <person name="Grisard E.C."/>
            <person name="Fantinatti-Garboggini F."/>
            <person name="Marchini F.K."/>
            <person name="Rodrigues-Luiz G.F."/>
            <person name="Wagner G."/>
            <person name="Goldman G.H."/>
            <person name="Fietto J.L."/>
            <person name="Elias M.C."/>
            <person name="Goldman M.H."/>
            <person name="Sagot M.F."/>
            <person name="Pereira M."/>
            <person name="Stoco P.H."/>
            <person name="de Mendonca-Neto R.P."/>
            <person name="Teixeira S.M."/>
            <person name="Maciel T.E."/>
            <person name="de Oliveira Mendes T.A."/>
            <person name="Urmenyi T.P."/>
            <person name="de Souza W."/>
            <person name="Schenkman S."/>
            <person name="de Vasconcelos A.T."/>
        </authorList>
    </citation>
    <scope>NUCLEOTIDE SEQUENCE [LARGE SCALE GENOMIC DNA]</scope>
</reference>
<feature type="region of interest" description="Disordered" evidence="1">
    <location>
        <begin position="700"/>
        <end position="719"/>
    </location>
</feature>
<proteinExistence type="predicted"/>
<dbReference type="OrthoDB" id="273476at2759"/>
<feature type="region of interest" description="Disordered" evidence="1">
    <location>
        <begin position="996"/>
        <end position="1023"/>
    </location>
</feature>
<feature type="compositionally biased region" description="Basic and acidic residues" evidence="1">
    <location>
        <begin position="1488"/>
        <end position="1499"/>
    </location>
</feature>